<dbReference type="RefSeq" id="WP_126355857.1">
    <property type="nucleotide sequence ID" value="NZ_LR134201.1"/>
</dbReference>
<dbReference type="AlphaFoldDB" id="A0A447V0X9"/>
<gene>
    <name evidence="4" type="primary">pqqD</name>
    <name evidence="5" type="ORF">NCTC11466_01758</name>
</gene>
<organism evidence="5 6">
    <name type="scientific">Cedecea lapagei</name>
    <dbReference type="NCBI Taxonomy" id="158823"/>
    <lineage>
        <taxon>Bacteria</taxon>
        <taxon>Pseudomonadati</taxon>
        <taxon>Pseudomonadota</taxon>
        <taxon>Gammaproteobacteria</taxon>
        <taxon>Enterobacterales</taxon>
        <taxon>Enterobacteriaceae</taxon>
        <taxon>Cedecea</taxon>
    </lineage>
</organism>
<keyword evidence="6" id="KW-1185">Reference proteome</keyword>
<dbReference type="GO" id="GO:0018189">
    <property type="term" value="P:pyrroloquinoline quinone biosynthetic process"/>
    <property type="evidence" value="ECO:0007669"/>
    <property type="project" value="UniProtKB-UniRule"/>
</dbReference>
<comment type="similarity">
    <text evidence="4">Belongs to the PqqD family.</text>
</comment>
<dbReference type="InterPro" id="IPR022479">
    <property type="entry name" value="PqqD_bac"/>
</dbReference>
<dbReference type="NCBIfam" id="TIGR03859">
    <property type="entry name" value="PQQ_PqqD"/>
    <property type="match status" value="1"/>
</dbReference>
<dbReference type="NCBIfam" id="NF002535">
    <property type="entry name" value="PRK02079.1"/>
    <property type="match status" value="1"/>
</dbReference>
<dbReference type="KEGG" id="clap:NCTC11466_01758"/>
<evidence type="ECO:0000256" key="2">
    <source>
        <dbReference type="ARBA" id="ARBA00011741"/>
    </source>
</evidence>
<name>A0A447V0X9_9ENTR</name>
<evidence type="ECO:0000256" key="3">
    <source>
        <dbReference type="ARBA" id="ARBA00022905"/>
    </source>
</evidence>
<comment type="pathway">
    <text evidence="1 4">Cofactor biosynthesis; pyrroloquinoline quinone biosynthesis.</text>
</comment>
<dbReference type="GO" id="GO:0048038">
    <property type="term" value="F:quinone binding"/>
    <property type="evidence" value="ECO:0007669"/>
    <property type="project" value="InterPro"/>
</dbReference>
<sequence>MTIDNLIPTFRRGYRLQWEPAQNSHVVLYPEGMAKLNESAAVILELVTGKQNVASIISTLNLRFPEAGGVDDDVKAFLHSAVEQKWILYRDPE</sequence>
<proteinExistence type="inferred from homology"/>
<dbReference type="UniPathway" id="UPA00539"/>
<evidence type="ECO:0000256" key="4">
    <source>
        <dbReference type="HAMAP-Rule" id="MF_00655"/>
    </source>
</evidence>
<dbReference type="InterPro" id="IPR041881">
    <property type="entry name" value="PqqD_sf"/>
</dbReference>
<comment type="function">
    <text evidence="4">Functions as a PqqA binding protein and presents PqqA to PqqE, in the pyrroloquinoline quinone (PQQ) biosynthetic pathway.</text>
</comment>
<keyword evidence="3 4" id="KW-0884">PQQ biosynthesis</keyword>
<dbReference type="EMBL" id="LR134201">
    <property type="protein sequence ID" value="VEB96670.1"/>
    <property type="molecule type" value="Genomic_DNA"/>
</dbReference>
<accession>A0A447V0X9</accession>
<evidence type="ECO:0000313" key="6">
    <source>
        <dbReference type="Proteomes" id="UP000274122"/>
    </source>
</evidence>
<comment type="subunit">
    <text evidence="2 4">Monomer. Interacts with PqqE.</text>
</comment>
<dbReference type="Pfam" id="PF05402">
    <property type="entry name" value="PqqD"/>
    <property type="match status" value="1"/>
</dbReference>
<dbReference type="InterPro" id="IPR008792">
    <property type="entry name" value="PQQD"/>
</dbReference>
<evidence type="ECO:0000313" key="5">
    <source>
        <dbReference type="EMBL" id="VEB96670.1"/>
    </source>
</evidence>
<reference evidence="5 6" key="1">
    <citation type="submission" date="2018-12" db="EMBL/GenBank/DDBJ databases">
        <authorList>
            <consortium name="Pathogen Informatics"/>
        </authorList>
    </citation>
    <scope>NUCLEOTIDE SEQUENCE [LARGE SCALE GENOMIC DNA]</scope>
    <source>
        <strain evidence="5 6">NCTC11466</strain>
    </source>
</reference>
<dbReference type="OrthoDB" id="7356791at2"/>
<protein>
    <recommendedName>
        <fullName evidence="4">PqqA binding protein</fullName>
    </recommendedName>
    <alternativeName>
        <fullName evidence="4">Coenzyme PQQ synthesis protein D</fullName>
    </alternativeName>
    <alternativeName>
        <fullName evidence="4">Pyrroloquinoline quinone biosynthesis protein D</fullName>
    </alternativeName>
</protein>
<evidence type="ECO:0000256" key="1">
    <source>
        <dbReference type="ARBA" id="ARBA00004886"/>
    </source>
</evidence>
<dbReference type="Proteomes" id="UP000274122">
    <property type="component" value="Chromosome"/>
</dbReference>
<dbReference type="HAMAP" id="MF_00655">
    <property type="entry name" value="PQQ_syn_PqqD"/>
    <property type="match status" value="1"/>
</dbReference>
<dbReference type="Gene3D" id="1.10.10.1150">
    <property type="entry name" value="Coenzyme PQQ synthesis protein D (PqqD)"/>
    <property type="match status" value="1"/>
</dbReference>